<feature type="signal peptide" evidence="1">
    <location>
        <begin position="1"/>
        <end position="19"/>
    </location>
</feature>
<dbReference type="OrthoDB" id="1436925at2"/>
<evidence type="ECO:0000313" key="3">
    <source>
        <dbReference type="Proteomes" id="UP000199421"/>
    </source>
</evidence>
<evidence type="ECO:0000313" key="2">
    <source>
        <dbReference type="EMBL" id="SEK53900.1"/>
    </source>
</evidence>
<proteinExistence type="predicted"/>
<protein>
    <recommendedName>
        <fullName evidence="4">Viral A-type inclusion protein</fullName>
    </recommendedName>
</protein>
<accession>A0A1H7HXL2</accession>
<dbReference type="STRING" id="407022.SAMN05661044_00487"/>
<sequence>MIKIFINTLLLGVFFIACNNDTNNNKQLQTEIIAVHDSIMPMMGTFVRDNIKVKNLLIRMDSLQKITPGLDTLKEKEALNQLQITLGHANESMTDWMHDFEPAPENKNADEVKIYLQSELEKVKVLKDKFAAAEQQSKQILGKYSK</sequence>
<name>A0A1H7HXL2_OLID1</name>
<keyword evidence="3" id="KW-1185">Reference proteome</keyword>
<dbReference type="EMBL" id="FOAF01000001">
    <property type="protein sequence ID" value="SEK53900.1"/>
    <property type="molecule type" value="Genomic_DNA"/>
</dbReference>
<dbReference type="PROSITE" id="PS51257">
    <property type="entry name" value="PROKAR_LIPOPROTEIN"/>
    <property type="match status" value="1"/>
</dbReference>
<dbReference type="AlphaFoldDB" id="A0A1H7HXL2"/>
<reference evidence="3" key="1">
    <citation type="submission" date="2016-10" db="EMBL/GenBank/DDBJ databases">
        <authorList>
            <person name="Varghese N."/>
            <person name="Submissions S."/>
        </authorList>
    </citation>
    <scope>NUCLEOTIDE SEQUENCE [LARGE SCALE GENOMIC DNA]</scope>
    <source>
        <strain evidence="3">DSM 18733</strain>
    </source>
</reference>
<feature type="chain" id="PRO_5011474138" description="Viral A-type inclusion protein" evidence="1">
    <location>
        <begin position="20"/>
        <end position="146"/>
    </location>
</feature>
<organism evidence="2 3">
    <name type="scientific">Olivibacter domesticus</name>
    <name type="common">Pseudosphingobacterium domesticum</name>
    <dbReference type="NCBI Taxonomy" id="407022"/>
    <lineage>
        <taxon>Bacteria</taxon>
        <taxon>Pseudomonadati</taxon>
        <taxon>Bacteroidota</taxon>
        <taxon>Sphingobacteriia</taxon>
        <taxon>Sphingobacteriales</taxon>
        <taxon>Sphingobacteriaceae</taxon>
        <taxon>Olivibacter</taxon>
    </lineage>
</organism>
<gene>
    <name evidence="2" type="ORF">SAMN05661044_00487</name>
</gene>
<evidence type="ECO:0008006" key="4">
    <source>
        <dbReference type="Google" id="ProtNLM"/>
    </source>
</evidence>
<keyword evidence="1" id="KW-0732">Signal</keyword>
<evidence type="ECO:0000256" key="1">
    <source>
        <dbReference type="SAM" id="SignalP"/>
    </source>
</evidence>
<dbReference type="Proteomes" id="UP000199421">
    <property type="component" value="Unassembled WGS sequence"/>
</dbReference>
<dbReference type="RefSeq" id="WP_093317818.1">
    <property type="nucleotide sequence ID" value="NZ_FOAF01000001.1"/>
</dbReference>